<sequence>MAEDNKFEQAKGNIKETVGNATDNKDLEQEGKEDKTSGKAKEFVDNAKEKANDVIDKFKGNKGDN</sequence>
<evidence type="ECO:0000256" key="2">
    <source>
        <dbReference type="SAM" id="MobiDB-lite"/>
    </source>
</evidence>
<name>A0ABM7FUL1_9STAP</name>
<evidence type="ECO:0000313" key="4">
    <source>
        <dbReference type="EMBL" id="BBD93105.1"/>
    </source>
</evidence>
<keyword evidence="5" id="KW-1185">Reference proteome</keyword>
<proteinExistence type="inferred from homology"/>
<dbReference type="Proteomes" id="UP000274772">
    <property type="component" value="Chromosome"/>
</dbReference>
<dbReference type="InterPro" id="IPR008462">
    <property type="entry name" value="CsbD"/>
</dbReference>
<dbReference type="InterPro" id="IPR036629">
    <property type="entry name" value="YjbJ_sf"/>
</dbReference>
<protein>
    <submittedName>
        <fullName evidence="4">CsbD-like family protein</fullName>
    </submittedName>
</protein>
<accession>A0ABM7FUL1</accession>
<dbReference type="GeneID" id="58051788"/>
<dbReference type="RefSeq" id="WP_002441669.1">
    <property type="nucleotide sequence ID" value="NZ_AP018585.1"/>
</dbReference>
<dbReference type="Pfam" id="PF05532">
    <property type="entry name" value="CsbD"/>
    <property type="match status" value="1"/>
</dbReference>
<evidence type="ECO:0000256" key="1">
    <source>
        <dbReference type="ARBA" id="ARBA00009129"/>
    </source>
</evidence>
<feature type="domain" description="CsbD-like" evidence="3">
    <location>
        <begin position="4"/>
        <end position="53"/>
    </location>
</feature>
<evidence type="ECO:0000313" key="5">
    <source>
        <dbReference type="Proteomes" id="UP000274772"/>
    </source>
</evidence>
<dbReference type="SUPFAM" id="SSF69047">
    <property type="entry name" value="Hypothetical protein YjbJ"/>
    <property type="match status" value="1"/>
</dbReference>
<reference evidence="4 5" key="1">
    <citation type="submission" date="2018-05" db="EMBL/GenBank/DDBJ databases">
        <title>Complete genome sequencing of three human clinical isolates of Staphylococcus caprae reveals virulence factors similar to those of S. epidermidis and S. capitis.</title>
        <authorList>
            <person name="Watanabe S."/>
            <person name="Cui L."/>
        </authorList>
    </citation>
    <scope>NUCLEOTIDE SEQUENCE [LARGE SCALE GENOMIC DNA]</scope>
    <source>
        <strain evidence="4 5">JMUB590</strain>
    </source>
</reference>
<comment type="similarity">
    <text evidence="1">Belongs to the UPF0337 (CsbD) family.</text>
</comment>
<gene>
    <name evidence="4" type="ORF">JMUB590_2050</name>
</gene>
<feature type="region of interest" description="Disordered" evidence="2">
    <location>
        <begin position="1"/>
        <end position="47"/>
    </location>
</feature>
<feature type="compositionally biased region" description="Basic and acidic residues" evidence="2">
    <location>
        <begin position="23"/>
        <end position="47"/>
    </location>
</feature>
<evidence type="ECO:0000259" key="3">
    <source>
        <dbReference type="Pfam" id="PF05532"/>
    </source>
</evidence>
<dbReference type="Gene3D" id="1.10.1470.10">
    <property type="entry name" value="YjbJ"/>
    <property type="match status" value="1"/>
</dbReference>
<organism evidence="4 5">
    <name type="scientific">Staphylococcus caprae</name>
    <dbReference type="NCBI Taxonomy" id="29380"/>
    <lineage>
        <taxon>Bacteria</taxon>
        <taxon>Bacillati</taxon>
        <taxon>Bacillota</taxon>
        <taxon>Bacilli</taxon>
        <taxon>Bacillales</taxon>
        <taxon>Staphylococcaceae</taxon>
        <taxon>Staphylococcus</taxon>
    </lineage>
</organism>
<dbReference type="EMBL" id="AP018586">
    <property type="protein sequence ID" value="BBD93105.1"/>
    <property type="molecule type" value="Genomic_DNA"/>
</dbReference>